<dbReference type="GO" id="GO:0035091">
    <property type="term" value="F:phosphatidylinositol binding"/>
    <property type="evidence" value="ECO:0007669"/>
    <property type="project" value="TreeGrafter"/>
</dbReference>
<evidence type="ECO:0000313" key="2">
    <source>
        <dbReference type="EMBL" id="GJC80307.1"/>
    </source>
</evidence>
<dbReference type="EMBL" id="BPPX01000005">
    <property type="protein sequence ID" value="GJC80307.1"/>
    <property type="molecule type" value="Genomic_DNA"/>
</dbReference>
<evidence type="ECO:0000259" key="1">
    <source>
        <dbReference type="Pfam" id="PF12828"/>
    </source>
</evidence>
<accession>A0AA37LQD2</accession>
<proteinExistence type="predicted"/>
<dbReference type="AlphaFoldDB" id="A0AA37LQD2"/>
<sequence length="207" mass="22689">MNGERRHAFNSHGPPTNIPLDAEQIKALFNILTHFETYHEIEEFKKPETLSNYGYPFAQSAGAGAGSGVTYAPESSAPLLQSLFTRFILKLPGVSTFAPEFWNVQVQGILTNLAEADLSESYDKGALGIRKTLATASSTVIETVARGMIGGAPYSDPAKRPAKYSLESARDLAHAWDDAMHDLVYEDLCDDLFHHLAETDDFDSHSP</sequence>
<dbReference type="Proteomes" id="UP001055172">
    <property type="component" value="Unassembled WGS sequence"/>
</dbReference>
<gene>
    <name evidence="2" type="ORF">ColLi_03145</name>
</gene>
<dbReference type="PANTHER" id="PTHR47185:SF2">
    <property type="entry name" value="FUNGAL PROTEIN"/>
    <property type="match status" value="1"/>
</dbReference>
<name>A0AA37LQD2_9PEZI</name>
<comment type="caution">
    <text evidence="2">The sequence shown here is derived from an EMBL/GenBank/DDBJ whole genome shotgun (WGS) entry which is preliminary data.</text>
</comment>
<keyword evidence="3" id="KW-1185">Reference proteome</keyword>
<evidence type="ECO:0000313" key="3">
    <source>
        <dbReference type="Proteomes" id="UP001055172"/>
    </source>
</evidence>
<dbReference type="InterPro" id="IPR024555">
    <property type="entry name" value="PX-associated"/>
</dbReference>
<reference evidence="2 3" key="1">
    <citation type="submission" date="2021-07" db="EMBL/GenBank/DDBJ databases">
        <title>Genome data of Colletotrichum spaethianum.</title>
        <authorList>
            <person name="Utami Y.D."/>
            <person name="Hiruma K."/>
        </authorList>
    </citation>
    <scope>NUCLEOTIDE SEQUENCE [LARGE SCALE GENOMIC DNA]</scope>
    <source>
        <strain evidence="2 3">MAFF 242679</strain>
    </source>
</reference>
<organism evidence="2 3">
    <name type="scientific">Colletotrichum liriopes</name>
    <dbReference type="NCBI Taxonomy" id="708192"/>
    <lineage>
        <taxon>Eukaryota</taxon>
        <taxon>Fungi</taxon>
        <taxon>Dikarya</taxon>
        <taxon>Ascomycota</taxon>
        <taxon>Pezizomycotina</taxon>
        <taxon>Sordariomycetes</taxon>
        <taxon>Hypocreomycetidae</taxon>
        <taxon>Glomerellales</taxon>
        <taxon>Glomerellaceae</taxon>
        <taxon>Colletotrichum</taxon>
        <taxon>Colletotrichum spaethianum species complex</taxon>
    </lineage>
</organism>
<dbReference type="InterPro" id="IPR047168">
    <property type="entry name" value="LEC1-like"/>
</dbReference>
<dbReference type="Pfam" id="PF12828">
    <property type="entry name" value="PXB"/>
    <property type="match status" value="1"/>
</dbReference>
<dbReference type="PANTHER" id="PTHR47185">
    <property type="entry name" value="PX DOMAIN-CONTAINING PROTEIN YPR097W"/>
    <property type="match status" value="1"/>
</dbReference>
<feature type="domain" description="PX-associated" evidence="1">
    <location>
        <begin position="19"/>
        <end position="146"/>
    </location>
</feature>
<protein>
    <recommendedName>
        <fullName evidence="1">PX-associated domain-containing protein</fullName>
    </recommendedName>
</protein>